<dbReference type="EMBL" id="JAAMPI010000047">
    <property type="protein sequence ID" value="KAF4636838.1"/>
    <property type="molecule type" value="Genomic_DNA"/>
</dbReference>
<keyword evidence="2" id="KW-1185">Reference proteome</keyword>
<comment type="caution">
    <text evidence="1">The sequence shown here is derived from an EMBL/GenBank/DDBJ whole genome shotgun (WGS) entry which is preliminary data.</text>
</comment>
<accession>A0A8H4W769</accession>
<dbReference type="AlphaFoldDB" id="A0A8H4W769"/>
<organism evidence="1 2">
    <name type="scientific">Cudoniella acicularis</name>
    <dbReference type="NCBI Taxonomy" id="354080"/>
    <lineage>
        <taxon>Eukaryota</taxon>
        <taxon>Fungi</taxon>
        <taxon>Dikarya</taxon>
        <taxon>Ascomycota</taxon>
        <taxon>Pezizomycotina</taxon>
        <taxon>Leotiomycetes</taxon>
        <taxon>Helotiales</taxon>
        <taxon>Tricladiaceae</taxon>
        <taxon>Cudoniella</taxon>
    </lineage>
</organism>
<evidence type="ECO:0000313" key="2">
    <source>
        <dbReference type="Proteomes" id="UP000566819"/>
    </source>
</evidence>
<evidence type="ECO:0000313" key="1">
    <source>
        <dbReference type="EMBL" id="KAF4636838.1"/>
    </source>
</evidence>
<name>A0A8H4W769_9HELO</name>
<proteinExistence type="predicted"/>
<reference evidence="1 2" key="1">
    <citation type="submission" date="2020-03" db="EMBL/GenBank/DDBJ databases">
        <title>Draft Genome Sequence of Cudoniella acicularis.</title>
        <authorList>
            <person name="Buettner E."/>
            <person name="Kellner H."/>
        </authorList>
    </citation>
    <scope>NUCLEOTIDE SEQUENCE [LARGE SCALE GENOMIC DNA]</scope>
    <source>
        <strain evidence="1 2">DSM 108380</strain>
    </source>
</reference>
<dbReference type="Proteomes" id="UP000566819">
    <property type="component" value="Unassembled WGS sequence"/>
</dbReference>
<sequence length="97" mass="11347">MFSRHFSSVQKLFLIVREGETTGVNHKRLIRVIVKTELKKPRRQYLEDVRQYQESFGRSFVAYTSIPEIKYLTLAELKAQLGGAEEVRVFKSWNATP</sequence>
<protein>
    <submittedName>
        <fullName evidence="1">Uncharacterized protein</fullName>
    </submittedName>
</protein>
<gene>
    <name evidence="1" type="ORF">G7Y89_g1253</name>
</gene>